<dbReference type="EMBL" id="AP028213">
    <property type="protein sequence ID" value="BEI88731.1"/>
    <property type="molecule type" value="Genomic_DNA"/>
</dbReference>
<gene>
    <name evidence="2" type="ORF">CcaverHIS019_0200930</name>
</gene>
<dbReference type="RefSeq" id="XP_060453997.1">
    <property type="nucleotide sequence ID" value="XM_060597066.1"/>
</dbReference>
<accession>A0AA48KZK0</accession>
<protein>
    <submittedName>
        <fullName evidence="2">Uncharacterized protein</fullName>
    </submittedName>
</protein>
<evidence type="ECO:0000313" key="2">
    <source>
        <dbReference type="EMBL" id="BEI88731.1"/>
    </source>
</evidence>
<dbReference type="KEGG" id="ccac:CcaHIS019_0200930"/>
<evidence type="ECO:0000256" key="1">
    <source>
        <dbReference type="SAM" id="MobiDB-lite"/>
    </source>
</evidence>
<feature type="region of interest" description="Disordered" evidence="1">
    <location>
        <begin position="1"/>
        <end position="38"/>
    </location>
</feature>
<dbReference type="GeneID" id="85492602"/>
<dbReference type="AlphaFoldDB" id="A0AA48KZK0"/>
<sequence length="119" mass="13090">MAPITTEIPTATELNLSLKAPSPNPKSQRFSRTGRPDSEYPYKAFLPAWNAETTYPPFKEFENVDPGVAAQAHDDPRVVLAHTDVEVEDMGPRFGSVISGDQLTDLDADGRQQLALYVT</sequence>
<reference evidence="2" key="1">
    <citation type="journal article" date="2023" name="BMC Genomics">
        <title>Chromosome-level genome assemblies of Cutaneotrichosporon spp. (Trichosporonales, Basidiomycota) reveal imbalanced evolution between nucleotide sequences and chromosome synteny.</title>
        <authorList>
            <person name="Kobayashi Y."/>
            <person name="Kayamori A."/>
            <person name="Aoki K."/>
            <person name="Shiwa Y."/>
            <person name="Matsutani M."/>
            <person name="Fujita N."/>
            <person name="Sugita T."/>
            <person name="Iwasaki W."/>
            <person name="Tanaka N."/>
            <person name="Takashima M."/>
        </authorList>
    </citation>
    <scope>NUCLEOTIDE SEQUENCE</scope>
    <source>
        <strain evidence="2">HIS019</strain>
    </source>
</reference>
<keyword evidence="3" id="KW-1185">Reference proteome</keyword>
<organism evidence="2 3">
    <name type="scientific">Cutaneotrichosporon cavernicola</name>
    <dbReference type="NCBI Taxonomy" id="279322"/>
    <lineage>
        <taxon>Eukaryota</taxon>
        <taxon>Fungi</taxon>
        <taxon>Dikarya</taxon>
        <taxon>Basidiomycota</taxon>
        <taxon>Agaricomycotina</taxon>
        <taxon>Tremellomycetes</taxon>
        <taxon>Trichosporonales</taxon>
        <taxon>Trichosporonaceae</taxon>
        <taxon>Cutaneotrichosporon</taxon>
    </lineage>
</organism>
<name>A0AA48KZK0_9TREE</name>
<evidence type="ECO:0000313" key="3">
    <source>
        <dbReference type="Proteomes" id="UP001233271"/>
    </source>
</evidence>
<proteinExistence type="predicted"/>
<dbReference type="Proteomes" id="UP001233271">
    <property type="component" value="Chromosome 2"/>
</dbReference>